<organism evidence="2 3">
    <name type="scientific">Acanthaster planci</name>
    <name type="common">Crown-of-thorns starfish</name>
    <dbReference type="NCBI Taxonomy" id="133434"/>
    <lineage>
        <taxon>Eukaryota</taxon>
        <taxon>Metazoa</taxon>
        <taxon>Echinodermata</taxon>
        <taxon>Eleutherozoa</taxon>
        <taxon>Asterozoa</taxon>
        <taxon>Asteroidea</taxon>
        <taxon>Valvatacea</taxon>
        <taxon>Valvatida</taxon>
        <taxon>Acanthasteridae</taxon>
        <taxon>Acanthaster</taxon>
    </lineage>
</organism>
<name>A0A8B7YF76_ACAPL</name>
<reference evidence="3" key="1">
    <citation type="submission" date="2025-08" db="UniProtKB">
        <authorList>
            <consortium name="RefSeq"/>
        </authorList>
    </citation>
    <scope>IDENTIFICATION</scope>
</reference>
<gene>
    <name evidence="3" type="primary">LOC110979978</name>
</gene>
<dbReference type="GeneID" id="110979978"/>
<dbReference type="RefSeq" id="XP_022091893.1">
    <property type="nucleotide sequence ID" value="XM_022236201.1"/>
</dbReference>
<protein>
    <submittedName>
        <fullName evidence="3">Uncharacterized protein LOC110979978</fullName>
    </submittedName>
</protein>
<feature type="compositionally biased region" description="Acidic residues" evidence="1">
    <location>
        <begin position="355"/>
        <end position="373"/>
    </location>
</feature>
<evidence type="ECO:0000313" key="3">
    <source>
        <dbReference type="RefSeq" id="XP_022091893.1"/>
    </source>
</evidence>
<evidence type="ECO:0000313" key="2">
    <source>
        <dbReference type="Proteomes" id="UP000694845"/>
    </source>
</evidence>
<feature type="region of interest" description="Disordered" evidence="1">
    <location>
        <begin position="333"/>
        <end position="402"/>
    </location>
</feature>
<keyword evidence="2" id="KW-1185">Reference proteome</keyword>
<dbReference type="AlphaFoldDB" id="A0A8B7YF76"/>
<dbReference type="OMA" id="CERTTRH"/>
<evidence type="ECO:0000256" key="1">
    <source>
        <dbReference type="SAM" id="MobiDB-lite"/>
    </source>
</evidence>
<dbReference type="KEGG" id="aplc:110979978"/>
<feature type="compositionally biased region" description="Acidic residues" evidence="1">
    <location>
        <begin position="393"/>
        <end position="402"/>
    </location>
</feature>
<dbReference type="Proteomes" id="UP000694845">
    <property type="component" value="Unplaced"/>
</dbReference>
<proteinExistence type="predicted"/>
<feature type="compositionally biased region" description="Basic and acidic residues" evidence="1">
    <location>
        <begin position="381"/>
        <end position="392"/>
    </location>
</feature>
<accession>A0A8B7YF76</accession>
<sequence length="402" mass="45363">MDDMNELLVDLDLSDVMLESPEASINFTPFINQDLGDEQPLSHEQWAGLLVHAHEQVNGPSVAVLDVQQTEIQVHRSLPLEDRYKEATEGEGKALAHQTPEEHKILQCLRCSKCHEMPKGNLVYITAKKVENARYQLEGQAHFCSEECALLGMHSDENVVKLCLLQEGCPKPCCVCLDEDCIWMPLTSCSRCGHYICAPCCVIYTRQQDWRCVVRCERTTRHTLMLPESLIGPKMKMKVHTFDDTVCVESESSDELPLELEGDIWPGFDEIPLTPPPSAEEQFRQHRQNELERENQMLEFHNSLTDLSYENTGISGPGNMNEDSTLEEFLGDREHETATPTNPADETSLMVEESHDSDDDSFEESQGEEEEDISVQMEGPGNKDRITAHDEGYDADDEGSCS</sequence>